<proteinExistence type="predicted"/>
<dbReference type="EMBL" id="CP104064">
    <property type="protein sequence ID" value="WAH35810.1"/>
    <property type="molecule type" value="Genomic_DNA"/>
</dbReference>
<dbReference type="RefSeq" id="WP_268043092.1">
    <property type="nucleotide sequence ID" value="NZ_CP104064.1"/>
</dbReference>
<sequence length="103" mass="12295">MRSFDQLDWVHQFGDYEMFMYVQADGTDEDGIYIQLLQRNVQDGAEQWDILYDRRLSSATMELPFGPEDPAFEEAVLRHYLDDHPTLVDDEKTYLANWLKERE</sequence>
<name>A0ABY6Z1G0_9BACL</name>
<evidence type="ECO:0000313" key="2">
    <source>
        <dbReference type="Proteomes" id="UP001164803"/>
    </source>
</evidence>
<dbReference type="Proteomes" id="UP001164803">
    <property type="component" value="Chromosome"/>
</dbReference>
<accession>A0ABY6Z1G0</accession>
<protein>
    <submittedName>
        <fullName evidence="1">Uncharacterized protein</fullName>
    </submittedName>
</protein>
<keyword evidence="2" id="KW-1185">Reference proteome</keyword>
<evidence type="ECO:0000313" key="1">
    <source>
        <dbReference type="EMBL" id="WAH35810.1"/>
    </source>
</evidence>
<organism evidence="1 2">
    <name type="scientific">Alicyclobacillus dauci</name>
    <dbReference type="NCBI Taxonomy" id="1475485"/>
    <lineage>
        <taxon>Bacteria</taxon>
        <taxon>Bacillati</taxon>
        <taxon>Bacillota</taxon>
        <taxon>Bacilli</taxon>
        <taxon>Bacillales</taxon>
        <taxon>Alicyclobacillaceae</taxon>
        <taxon>Alicyclobacillus</taxon>
    </lineage>
</organism>
<reference evidence="1" key="1">
    <citation type="submission" date="2022-08" db="EMBL/GenBank/DDBJ databases">
        <title>Alicyclobacillus dauci DSM2870, complete genome.</title>
        <authorList>
            <person name="Wang Q."/>
            <person name="Cai R."/>
            <person name="Wang Z."/>
        </authorList>
    </citation>
    <scope>NUCLEOTIDE SEQUENCE</scope>
    <source>
        <strain evidence="1">DSM 28700</strain>
    </source>
</reference>
<gene>
    <name evidence="1" type="ORF">NZD86_16255</name>
</gene>